<sequence length="307" mass="35035">MVTPDTILMVQQGDNPSADFFVRPYLHGKGTALTEIHLHSPSPPLSTPVAGVVFVRYLTPAWCKWVEHNRSQIGQLVFFMDDDLLDMNTHAGLPFRYRYKLWKLARRHKNWLQRMGAELWVSTPWLAKKYSSWSPQVLQPQSPYTNAGPQKTLFYHGSASHGAEFEWLYPVFEQVLEQDASLSVELIGNHAVRKQFSALPRTHVLHPMPWPAYQALLARPGRTIGLAPLLESRFNAARASTKFFDITQAGAVGIYANHPVYRAMVRHEHNGLLLPMEQQAWVNAILQLSESEQTRQAMWEQARNLTS</sequence>
<keyword evidence="2" id="KW-1185">Reference proteome</keyword>
<organism evidence="1 2">
    <name type="scientific">Oceanimonas baumannii</name>
    <dbReference type="NCBI Taxonomy" id="129578"/>
    <lineage>
        <taxon>Bacteria</taxon>
        <taxon>Pseudomonadati</taxon>
        <taxon>Pseudomonadota</taxon>
        <taxon>Gammaproteobacteria</taxon>
        <taxon>Aeromonadales</taxon>
        <taxon>Aeromonadaceae</taxon>
        <taxon>Oceanimonas</taxon>
    </lineage>
</organism>
<dbReference type="EMBL" id="SODO01000012">
    <property type="protein sequence ID" value="TDW56951.1"/>
    <property type="molecule type" value="Genomic_DNA"/>
</dbReference>
<evidence type="ECO:0008006" key="3">
    <source>
        <dbReference type="Google" id="ProtNLM"/>
    </source>
</evidence>
<gene>
    <name evidence="1" type="ORF">LY04_02754</name>
</gene>
<dbReference type="SUPFAM" id="SSF53756">
    <property type="entry name" value="UDP-Glycosyltransferase/glycogen phosphorylase"/>
    <property type="match status" value="1"/>
</dbReference>
<reference evidence="1 2" key="1">
    <citation type="submission" date="2019-03" db="EMBL/GenBank/DDBJ databases">
        <title>Genomic Encyclopedia of Archaeal and Bacterial Type Strains, Phase II (KMG-II): from individual species to whole genera.</title>
        <authorList>
            <person name="Goeker M."/>
        </authorList>
    </citation>
    <scope>NUCLEOTIDE SEQUENCE [LARGE SCALE GENOMIC DNA]</scope>
    <source>
        <strain evidence="1 2">DSM 15594</strain>
    </source>
</reference>
<accession>A0ABY2EW54</accession>
<dbReference type="Proteomes" id="UP000295058">
    <property type="component" value="Unassembled WGS sequence"/>
</dbReference>
<dbReference type="Gene3D" id="3.40.50.2000">
    <property type="entry name" value="Glycogen Phosphorylase B"/>
    <property type="match status" value="1"/>
</dbReference>
<evidence type="ECO:0000313" key="2">
    <source>
        <dbReference type="Proteomes" id="UP000295058"/>
    </source>
</evidence>
<protein>
    <recommendedName>
        <fullName evidence="3">Glycosyltransferase family 1 protein</fullName>
    </recommendedName>
</protein>
<proteinExistence type="predicted"/>
<name>A0ABY2EW54_9GAMM</name>
<comment type="caution">
    <text evidence="1">The sequence shown here is derived from an EMBL/GenBank/DDBJ whole genome shotgun (WGS) entry which is preliminary data.</text>
</comment>
<evidence type="ECO:0000313" key="1">
    <source>
        <dbReference type="EMBL" id="TDW56951.1"/>
    </source>
</evidence>